<name>A0A096LP37_HUMAN</name>
<evidence type="ECO:0000256" key="1">
    <source>
        <dbReference type="SAM" id="MobiDB-lite"/>
    </source>
</evidence>
<dbReference type="AlphaFoldDB" id="A0A096LP37"/>
<dbReference type="Ensembl" id="ENST00000625033.1">
    <property type="protein sequence ID" value="ENSP00000485376.1"/>
    <property type="gene ID" value="ENSG00000112852.7"/>
</dbReference>
<dbReference type="Ensembl" id="ENST00000708341.1">
    <property type="protein sequence ID" value="ENSP00000517182.1"/>
    <property type="gene ID" value="ENSG00000291672.1"/>
</dbReference>
<feature type="region of interest" description="Disordered" evidence="1">
    <location>
        <begin position="1"/>
        <end position="36"/>
    </location>
</feature>
<evidence type="ECO:0000313" key="2">
    <source>
        <dbReference type="Ensembl" id="ENSP00000485376.1"/>
    </source>
</evidence>
<dbReference type="HGNC" id="HGNC:8687">
    <property type="gene designation" value="PCDHB2"/>
</dbReference>
<dbReference type="Bgee" id="ENSG00000112852">
    <property type="expression patterns" value="Expressed in primordial germ cell in gonad and 105 other cell types or tissues"/>
</dbReference>
<dbReference type="GeneTree" id="ENSGT00940000163333"/>
<dbReference type="EMBL" id="AC244517">
    <property type="status" value="NOT_ANNOTATED_CDS"/>
    <property type="molecule type" value="Genomic_DNA"/>
</dbReference>
<protein>
    <submittedName>
        <fullName evidence="2">Protocadherin beta 2</fullName>
    </submittedName>
</protein>
<dbReference type="OpenTargets" id="ENSG00000112852"/>
<proteinExistence type="predicted"/>
<dbReference type="HOGENOM" id="CLU_3359464_0_0_1"/>
<reference evidence="2" key="1">
    <citation type="journal article" date="2001" name="Nature">
        <title>Initial sequencing and analysis of the human genome.</title>
        <authorList>
            <consortium name="International Human Genome Sequencing Consortium"/>
            <person name="Lander E.S."/>
            <person name="Linton L.M."/>
            <person name="Birren B."/>
            <person name="Nusbaum C."/>
            <person name="Zody M.C."/>
            <person name="Baldwin J."/>
            <person name="Devon K."/>
            <person name="Dewar K."/>
            <person name="Doyle M."/>
            <person name="FitzHugh W."/>
            <person name="Funke R."/>
            <person name="Gage D."/>
            <person name="Harris K."/>
            <person name="Heaford A."/>
            <person name="Howland J."/>
            <person name="Kann L."/>
            <person name="Lehoczky J."/>
            <person name="LeVine R."/>
            <person name="McEwan P."/>
            <person name="McKernan K."/>
            <person name="Meldrim J."/>
            <person name="Mesirov J.P."/>
            <person name="Miranda C."/>
            <person name="Morris W."/>
            <person name="Naylor J."/>
            <person name="Raymond C."/>
            <person name="Rosetti M."/>
            <person name="Santos R."/>
            <person name="Sheridan A."/>
            <person name="Sougnez C."/>
            <person name="Stange-Thomann N."/>
            <person name="Stojanovic N."/>
            <person name="Subramanian A."/>
            <person name="Wyman D."/>
            <person name="Rogers J."/>
            <person name="Sulston J."/>
            <person name="Ainscough R."/>
            <person name="Beck S."/>
            <person name="Bentley D."/>
            <person name="Burton J."/>
            <person name="Clee C."/>
            <person name="Carter N."/>
            <person name="Coulson A."/>
            <person name="Deadman R."/>
            <person name="Deloukas P."/>
            <person name="Dunham A."/>
            <person name="Dunham I."/>
            <person name="Durbin R."/>
            <person name="French L."/>
            <person name="Grafham D."/>
            <person name="Gregory S."/>
            <person name="Hubbard T."/>
            <person name="Humphray S."/>
            <person name="Hunt A."/>
            <person name="Jones M."/>
            <person name="Lloyd C."/>
            <person name="McMurray A."/>
            <person name="Matthews L."/>
            <person name="Mercer S."/>
            <person name="Milne S."/>
            <person name="Mullikin J.C."/>
            <person name="Mungall A."/>
            <person name="Plumb R."/>
            <person name="Ross M."/>
            <person name="Shownkeen R."/>
            <person name="Sims S."/>
            <person name="Waterston R.H."/>
            <person name="Wilson R.K."/>
            <person name="Hillier L.W."/>
            <person name="McPherson J.D."/>
            <person name="Marra M.A."/>
            <person name="Mardis E.R."/>
            <person name="Fulton L.A."/>
            <person name="Chinwalla A.T."/>
            <person name="Pepin K.H."/>
            <person name="Gish W.R."/>
            <person name="Chissoe S.L."/>
            <person name="Wendl M.C."/>
            <person name="Delehaunty K.D."/>
            <person name="Miner T.L."/>
            <person name="Delehaunty A."/>
            <person name="Kramer J.B."/>
            <person name="Cook L.L."/>
            <person name="Fulton R.S."/>
            <person name="Johnson D.L."/>
            <person name="Minx P.J."/>
            <person name="Clifton S.W."/>
            <person name="Hawkins T."/>
            <person name="Branscomb E."/>
            <person name="Predki P."/>
            <person name="Richardson P."/>
            <person name="Wenning S."/>
            <person name="Slezak T."/>
            <person name="Doggett N."/>
            <person name="Cheng J.F."/>
            <person name="Olsen A."/>
            <person name="Lucas S."/>
            <person name="Elkin C."/>
            <person name="Uberbacher E."/>
            <person name="Frazier M."/>
            <person name="Gibbs R.A."/>
            <person name="Muzny D.M."/>
            <person name="Scherer S.E."/>
            <person name="Bouck J.B."/>
            <person name="Sodergren E.J."/>
            <person name="Worley K.C."/>
            <person name="Rives C.M."/>
            <person name="Gorrell J.H."/>
            <person name="Metzker M.L."/>
            <person name="Naylor S.L."/>
            <person name="Kucherlapati R.S."/>
            <person name="Nelson D.L."/>
            <person name="Weinstock G.M."/>
            <person name="Sakaki Y."/>
            <person name="Fujiyama A."/>
            <person name="Hattori M."/>
            <person name="Yada T."/>
            <person name="Toyoda A."/>
            <person name="Itoh T."/>
            <person name="Kawagoe C."/>
            <person name="Watanabe H."/>
            <person name="Totoki Y."/>
            <person name="Taylor T."/>
            <person name="Weissenbach J."/>
            <person name="Heilig R."/>
            <person name="Saurin W."/>
            <person name="Artiguenave F."/>
            <person name="Brottier P."/>
            <person name="Bruls T."/>
            <person name="Pelletier E."/>
            <person name="Robert C."/>
            <person name="Wincker P."/>
            <person name="Smith D.R."/>
            <person name="Doucette-Stamm L."/>
            <person name="Rubenfield M."/>
            <person name="Weinstock K."/>
            <person name="Lee H.M."/>
            <person name="Dubois J."/>
            <person name="Rosenthal A."/>
            <person name="Platzer M."/>
            <person name="Nyakatura G."/>
            <person name="Taudien S."/>
            <person name="Rump A."/>
            <person name="Yang H."/>
            <person name="Yu J."/>
            <person name="Wang J."/>
            <person name="Huang G."/>
            <person name="Gu J."/>
            <person name="Hood L."/>
            <person name="Rowen L."/>
            <person name="Madan A."/>
            <person name="Qin S."/>
            <person name="Davis R.W."/>
            <person name="Federspiel N.A."/>
            <person name="Abola A.P."/>
            <person name="Proctor M.J."/>
            <person name="Myers R.M."/>
            <person name="Schmutz J."/>
            <person name="Dickson M."/>
            <person name="Grimwood J."/>
            <person name="Cox D.R."/>
            <person name="Olson M.V."/>
            <person name="Kaul R."/>
            <person name="Raymond C."/>
            <person name="Shimizu N."/>
            <person name="Kawasaki K."/>
            <person name="Minoshima S."/>
            <person name="Evans G.A."/>
            <person name="Athanasiou M."/>
            <person name="Schultz R."/>
            <person name="Roe B.A."/>
            <person name="Chen F."/>
            <person name="Pan H."/>
            <person name="Ramser J."/>
            <person name="Lehrach H."/>
            <person name="Reinhardt R."/>
            <person name="McCombie W.R."/>
            <person name="de la Bastide M."/>
            <person name="Dedhia N."/>
            <person name="Blocker H."/>
            <person name="Hornischer K."/>
            <person name="Nordsiek G."/>
            <person name="Agarwala R."/>
            <person name="Aravind L."/>
            <person name="Bailey J.A."/>
            <person name="Bateman A."/>
            <person name="Batzoglou S."/>
            <person name="Birney E."/>
            <person name="Bork P."/>
            <person name="Brown D.G."/>
            <person name="Burge C.B."/>
            <person name="Cerutti L."/>
            <person name="Chen H.C."/>
            <person name="Church D."/>
            <person name="Clamp M."/>
            <person name="Copley R.R."/>
            <person name="Doerks T."/>
            <person name="Eddy S.R."/>
            <person name="Eichler E.E."/>
            <person name="Furey T.S."/>
            <person name="Galagan J."/>
            <person name="Gilbert J.G."/>
            <person name="Harmon C."/>
            <person name="Hayashizaki Y."/>
            <person name="Haussler D."/>
            <person name="Hermjakob H."/>
            <person name="Hokamp K."/>
            <person name="Jang W."/>
            <person name="Johnson L.S."/>
            <person name="Jones T.A."/>
            <person name="Kasif S."/>
            <person name="Kaspryzk A."/>
            <person name="Kennedy S."/>
            <person name="Kent W.J."/>
            <person name="Kitts P."/>
            <person name="Koonin E.V."/>
            <person name="Korf I."/>
            <person name="Kulp D."/>
            <person name="Lancet D."/>
            <person name="Lowe T.M."/>
            <person name="McLysaght A."/>
            <person name="Mikkelsen T."/>
            <person name="Moran J.V."/>
            <person name="Mulder N."/>
            <person name="Pollara V.J."/>
            <person name="Ponting C.P."/>
            <person name="Schuler G."/>
            <person name="Schultz J."/>
            <person name="Slater G."/>
            <person name="Smit A.F."/>
            <person name="Stupka E."/>
            <person name="Szustakowski J."/>
            <person name="Thierry-Mieg D."/>
            <person name="Thierry-Mieg J."/>
            <person name="Wagner L."/>
            <person name="Wallis J."/>
            <person name="Wheeler R."/>
            <person name="Williams A."/>
            <person name="Wolf Y.I."/>
            <person name="Wolfe K.H."/>
            <person name="Yang S.P."/>
            <person name="Yeh R.F."/>
            <person name="Collins F."/>
            <person name="Guyer M.S."/>
            <person name="Peterson J."/>
            <person name="Felsenfeld A."/>
            <person name="Wetterstrand K.A."/>
            <person name="Patrinos A."/>
            <person name="Morgan M.J."/>
            <person name="de Jong P."/>
            <person name="Catanese J.J."/>
            <person name="Osoegawa K."/>
            <person name="Shizuya H."/>
            <person name="Choi S."/>
            <person name="Chen Y.J."/>
        </authorList>
    </citation>
    <scope>NUCLEOTIDE SEQUENCE [LARGE SCALE GENOMIC DNA]</scope>
</reference>
<sequence>MEAGEGKERVPKQRQSRWHNITTAGAEQSPGSRGAA</sequence>
<accession>A0A096LP37</accession>
<dbReference type="Proteomes" id="UP000005640">
    <property type="component" value="Chromosome 5"/>
</dbReference>
<feature type="compositionally biased region" description="Basic and acidic residues" evidence="1">
    <location>
        <begin position="1"/>
        <end position="11"/>
    </location>
</feature>
<reference evidence="2 3" key="2">
    <citation type="journal article" date="2004" name="Nature">
        <title>The DNA sequence and comparative analysis of human chromosome 5.</title>
        <authorList>
            <person name="Schmutz J."/>
            <person name="Martin J."/>
            <person name="Terry A."/>
            <person name="Couronne O."/>
            <person name="Grimwood J."/>
            <person name="Lowry S."/>
            <person name="Gordon L.A."/>
            <person name="Scott D."/>
            <person name="Xie G."/>
            <person name="Huang W."/>
            <person name="Hellsten U."/>
            <person name="Tran-Gyamfi M."/>
            <person name="She X."/>
            <person name="Prabhakar S."/>
            <person name="Aerts A."/>
            <person name="Altherr M."/>
            <person name="Bajorek E."/>
            <person name="Black S."/>
            <person name="Branscomb E."/>
            <person name="Caoile C."/>
            <person name="Challacombe J.F."/>
            <person name="Chan Y.M."/>
            <person name="Denys M."/>
            <person name="Detter J.C."/>
            <person name="Escobar J."/>
            <person name="Flowers D."/>
            <person name="Fotopulos D."/>
            <person name="Glavina T."/>
            <person name="Gomez M."/>
            <person name="Gonzales E."/>
            <person name="Goodstein D."/>
            <person name="Grigoriev I."/>
            <person name="Groza M."/>
            <person name="Hammon N."/>
            <person name="Hawkins T."/>
            <person name="Haydu L."/>
            <person name="Israni S."/>
            <person name="Jett J."/>
            <person name="Kadner K."/>
            <person name="Kimball H."/>
            <person name="Kobayashi A."/>
            <person name="Lopez F."/>
            <person name="Lou Y."/>
            <person name="Martinez D."/>
            <person name="Medina C."/>
            <person name="Morgan J."/>
            <person name="Nandkeshwar R."/>
            <person name="Noonan J.P."/>
            <person name="Pitluck S."/>
            <person name="Pollard M."/>
            <person name="Predki P."/>
            <person name="Priest J."/>
            <person name="Ramirez L."/>
            <person name="Retterer J."/>
            <person name="Rodriguez A."/>
            <person name="Rogers S."/>
            <person name="Salamov A."/>
            <person name="Salazar A."/>
            <person name="Thayer N."/>
            <person name="Tice H."/>
            <person name="Tsai M."/>
            <person name="Ustaszewska A."/>
            <person name="Vo N."/>
            <person name="Wheeler J."/>
            <person name="Wu K."/>
            <person name="Yang J."/>
            <person name="Dickson M."/>
            <person name="Cheng J.F."/>
            <person name="Eichler E.E."/>
            <person name="Olsen A."/>
            <person name="Pennacchio L.A."/>
            <person name="Rokhsar D.S."/>
            <person name="Richardson P."/>
            <person name="Lucas S.M."/>
            <person name="Myers R.M."/>
            <person name="Rubin E.M."/>
        </authorList>
    </citation>
    <scope>NUCLEOTIDE SEQUENCE [LARGE SCALE GENOMIC DNA]</scope>
</reference>
<reference evidence="2" key="3">
    <citation type="journal article" date="2004" name="Nature">
        <title>Finishing the euchromatic sequence of the human genome.</title>
        <authorList>
            <consortium name="International Human Genome Sequencing Consortium"/>
        </authorList>
    </citation>
    <scope>NUCLEOTIDE SEQUENCE [LARGE SCALE GENOMIC DNA]</scope>
</reference>
<dbReference type="Antibodypedia" id="27181">
    <property type="antibodies" value="53 antibodies from 9 providers"/>
</dbReference>
<gene>
    <name evidence="2" type="primary">PCDHB2</name>
</gene>
<dbReference type="VEuPathDB" id="HostDB:ENSG00000112852"/>
<keyword evidence="3" id="KW-1185">Reference proteome</keyword>
<reference evidence="2" key="4">
    <citation type="submission" date="2025-05" db="UniProtKB">
        <authorList>
            <consortium name="Ensembl"/>
        </authorList>
    </citation>
    <scope>IDENTIFICATION</scope>
</reference>
<dbReference type="OrthoDB" id="6252479at2759"/>
<feature type="compositionally biased region" description="Polar residues" evidence="1">
    <location>
        <begin position="18"/>
        <end position="36"/>
    </location>
</feature>
<dbReference type="UCSC" id="uc063hza.1">
    <property type="organism name" value="human"/>
</dbReference>
<dbReference type="ExpressionAtlas" id="A0A096LP37">
    <property type="expression patterns" value="baseline and differential"/>
</dbReference>
<evidence type="ECO:0000313" key="3">
    <source>
        <dbReference type="Proteomes" id="UP000005640"/>
    </source>
</evidence>
<organism evidence="2 3">
    <name type="scientific">Homo sapiens</name>
    <name type="common">Human</name>
    <dbReference type="NCBI Taxonomy" id="9606"/>
    <lineage>
        <taxon>Eukaryota</taxon>
        <taxon>Metazoa</taxon>
        <taxon>Chordata</taxon>
        <taxon>Craniata</taxon>
        <taxon>Vertebrata</taxon>
        <taxon>Euteleostomi</taxon>
        <taxon>Mammalia</taxon>
        <taxon>Eutheria</taxon>
        <taxon>Euarchontoglires</taxon>
        <taxon>Primates</taxon>
        <taxon>Haplorrhini</taxon>
        <taxon>Catarrhini</taxon>
        <taxon>Hominidae</taxon>
        <taxon>Homo</taxon>
    </lineage>
</organism>